<organism evidence="8 9">
    <name type="scientific">Mycobacterium colombiense</name>
    <dbReference type="NCBI Taxonomy" id="339268"/>
    <lineage>
        <taxon>Bacteria</taxon>
        <taxon>Bacillati</taxon>
        <taxon>Actinomycetota</taxon>
        <taxon>Actinomycetes</taxon>
        <taxon>Mycobacteriales</taxon>
        <taxon>Mycobacteriaceae</taxon>
        <taxon>Mycobacterium</taxon>
        <taxon>Mycobacterium avium complex (MAC)</taxon>
    </lineage>
</organism>
<dbReference type="SUPFAM" id="SSF48264">
    <property type="entry name" value="Cytochrome P450"/>
    <property type="match status" value="1"/>
</dbReference>
<gene>
    <name evidence="8" type="ORF">DQP57_25190</name>
</gene>
<evidence type="ECO:0000256" key="6">
    <source>
        <dbReference type="ARBA" id="ARBA00023033"/>
    </source>
</evidence>
<dbReference type="GO" id="GO:0005506">
    <property type="term" value="F:iron ion binding"/>
    <property type="evidence" value="ECO:0007669"/>
    <property type="project" value="InterPro"/>
</dbReference>
<evidence type="ECO:0000256" key="1">
    <source>
        <dbReference type="ARBA" id="ARBA00010617"/>
    </source>
</evidence>
<accession>A0A329L6Z4</accession>
<dbReference type="GO" id="GO:0020037">
    <property type="term" value="F:heme binding"/>
    <property type="evidence" value="ECO:0007669"/>
    <property type="project" value="InterPro"/>
</dbReference>
<dbReference type="PROSITE" id="PS00086">
    <property type="entry name" value="CYTOCHROME_P450"/>
    <property type="match status" value="1"/>
</dbReference>
<evidence type="ECO:0000313" key="9">
    <source>
        <dbReference type="Proteomes" id="UP000250915"/>
    </source>
</evidence>
<dbReference type="OrthoDB" id="3599725at2"/>
<dbReference type="AlphaFoldDB" id="A0A329L6Z4"/>
<dbReference type="InterPro" id="IPR036396">
    <property type="entry name" value="Cyt_P450_sf"/>
</dbReference>
<keyword evidence="5 7" id="KW-0408">Iron</keyword>
<dbReference type="Proteomes" id="UP000250915">
    <property type="component" value="Unassembled WGS sequence"/>
</dbReference>
<dbReference type="PANTHER" id="PTHR46696:SF6">
    <property type="entry name" value="P450, PUTATIVE (EUROFUNG)-RELATED"/>
    <property type="match status" value="1"/>
</dbReference>
<keyword evidence="3 7" id="KW-0479">Metal-binding</keyword>
<dbReference type="EMBL" id="QMEV01000105">
    <property type="protein sequence ID" value="RAV03421.1"/>
    <property type="molecule type" value="Genomic_DNA"/>
</dbReference>
<keyword evidence="2 7" id="KW-0349">Heme</keyword>
<keyword evidence="6 7" id="KW-0503">Monooxygenase</keyword>
<name>A0A329L6Z4_9MYCO</name>
<evidence type="ECO:0000256" key="2">
    <source>
        <dbReference type="ARBA" id="ARBA00022617"/>
    </source>
</evidence>
<sequence>MSTGAQAPRVDPDQIESSRIPTGIATDDFHLPRLEHSTLPMAADRGVGWKALRDAGPVVFMNGAYYLTRREDVLFALSEPNLFSAHLALQPPGIPVPVLPSGFDPPEHTRYRKILQPHFSPHAMSKFRPVMEHHAVDMIAALANRNQCDAMEFARLYPFQVFMDLYGLPLQDRDRVIAWKDAGVDGKPEGGHNLLAYFTDAIKQRRRNPGSDLLSNIMTDPGELTDLELIGMSHLLVLSGLDTVAAAIGFSLFELARRPTLRQQLRERPEQIKVFIEEIVRLEPAAPLAARVTTDVVNVGGMTLPPGTPVRLCTAAISRDGSDEVSTNDLVMDGKMHRHWGFGGGPHRCIGSHLARIELAIVVGEWLRKIPDFTLPQGYTPAIKFPSKSFALKSLPLTWGSRQSSTRAATTAKGGGHGV</sequence>
<dbReference type="PRINTS" id="PR00359">
    <property type="entry name" value="BP450"/>
</dbReference>
<proteinExistence type="inferred from homology"/>
<comment type="similarity">
    <text evidence="1 7">Belongs to the cytochrome P450 family.</text>
</comment>
<dbReference type="PRINTS" id="PR00385">
    <property type="entry name" value="P450"/>
</dbReference>
<evidence type="ECO:0000256" key="3">
    <source>
        <dbReference type="ARBA" id="ARBA00022723"/>
    </source>
</evidence>
<dbReference type="GO" id="GO:0004497">
    <property type="term" value="F:monooxygenase activity"/>
    <property type="evidence" value="ECO:0007669"/>
    <property type="project" value="UniProtKB-KW"/>
</dbReference>
<dbReference type="InterPro" id="IPR001128">
    <property type="entry name" value="Cyt_P450"/>
</dbReference>
<dbReference type="GO" id="GO:0016705">
    <property type="term" value="F:oxidoreductase activity, acting on paired donors, with incorporation or reduction of molecular oxygen"/>
    <property type="evidence" value="ECO:0007669"/>
    <property type="project" value="InterPro"/>
</dbReference>
<dbReference type="Pfam" id="PF00067">
    <property type="entry name" value="p450"/>
    <property type="match status" value="1"/>
</dbReference>
<dbReference type="PANTHER" id="PTHR46696">
    <property type="entry name" value="P450, PUTATIVE (EUROFUNG)-RELATED"/>
    <property type="match status" value="1"/>
</dbReference>
<comment type="caution">
    <text evidence="8">The sequence shown here is derived from an EMBL/GenBank/DDBJ whole genome shotgun (WGS) entry which is preliminary data.</text>
</comment>
<protein>
    <submittedName>
        <fullName evidence="8">Cytochrome P450</fullName>
    </submittedName>
</protein>
<dbReference type="InterPro" id="IPR017972">
    <property type="entry name" value="Cyt_P450_CS"/>
</dbReference>
<evidence type="ECO:0000256" key="7">
    <source>
        <dbReference type="RuleBase" id="RU000461"/>
    </source>
</evidence>
<dbReference type="InterPro" id="IPR002397">
    <property type="entry name" value="Cyt_P450_B"/>
</dbReference>
<dbReference type="Gene3D" id="1.10.630.10">
    <property type="entry name" value="Cytochrome P450"/>
    <property type="match status" value="1"/>
</dbReference>
<reference evidence="8 9" key="1">
    <citation type="submission" date="2018-06" db="EMBL/GenBank/DDBJ databases">
        <title>NTM in soil in Japan.</title>
        <authorList>
            <person name="Ohya K."/>
        </authorList>
    </citation>
    <scope>NUCLEOTIDE SEQUENCE [LARGE SCALE GENOMIC DNA]</scope>
    <source>
        <strain evidence="8 9">GF28</strain>
    </source>
</reference>
<evidence type="ECO:0000313" key="8">
    <source>
        <dbReference type="EMBL" id="RAV03421.1"/>
    </source>
</evidence>
<evidence type="ECO:0000256" key="4">
    <source>
        <dbReference type="ARBA" id="ARBA00023002"/>
    </source>
</evidence>
<evidence type="ECO:0000256" key="5">
    <source>
        <dbReference type="ARBA" id="ARBA00023004"/>
    </source>
</evidence>
<keyword evidence="4 7" id="KW-0560">Oxidoreductase</keyword>